<feature type="compositionally biased region" description="Polar residues" evidence="8">
    <location>
        <begin position="46"/>
        <end position="60"/>
    </location>
</feature>
<dbReference type="EMBL" id="JACEEZ010024061">
    <property type="protein sequence ID" value="KAG0710582.1"/>
    <property type="molecule type" value="Genomic_DNA"/>
</dbReference>
<keyword evidence="2" id="KW-0813">Transport</keyword>
<dbReference type="PANTHER" id="PTHR47735:SF9">
    <property type="entry name" value="POTASSIUM VOLTAGE-GATED CHANNEL SUBFAMILY KQT MEMBER 4-LIKE ISOFORM X1"/>
    <property type="match status" value="1"/>
</dbReference>
<dbReference type="Proteomes" id="UP000770661">
    <property type="component" value="Unassembled WGS sequence"/>
</dbReference>
<organism evidence="10 11">
    <name type="scientific">Chionoecetes opilio</name>
    <name type="common">Atlantic snow crab</name>
    <name type="synonym">Cancer opilio</name>
    <dbReference type="NCBI Taxonomy" id="41210"/>
    <lineage>
        <taxon>Eukaryota</taxon>
        <taxon>Metazoa</taxon>
        <taxon>Ecdysozoa</taxon>
        <taxon>Arthropoda</taxon>
        <taxon>Crustacea</taxon>
        <taxon>Multicrustacea</taxon>
        <taxon>Malacostraca</taxon>
        <taxon>Eumalacostraca</taxon>
        <taxon>Eucarida</taxon>
        <taxon>Decapoda</taxon>
        <taxon>Pleocyemata</taxon>
        <taxon>Brachyura</taxon>
        <taxon>Eubrachyura</taxon>
        <taxon>Majoidea</taxon>
        <taxon>Majidae</taxon>
        <taxon>Chionoecetes</taxon>
    </lineage>
</organism>
<dbReference type="GO" id="GO:0008076">
    <property type="term" value="C:voltage-gated potassium channel complex"/>
    <property type="evidence" value="ECO:0007669"/>
    <property type="project" value="TreeGrafter"/>
</dbReference>
<dbReference type="GO" id="GO:0005249">
    <property type="term" value="F:voltage-gated potassium channel activity"/>
    <property type="evidence" value="ECO:0007669"/>
    <property type="project" value="InterPro"/>
</dbReference>
<comment type="catalytic activity">
    <reaction evidence="7">
        <text>K(+)(in) = K(+)(out)</text>
        <dbReference type="Rhea" id="RHEA:29463"/>
        <dbReference type="ChEBI" id="CHEBI:29103"/>
    </reaction>
</comment>
<proteinExistence type="predicted"/>
<protein>
    <submittedName>
        <fullName evidence="10">Potassium voltage-gated channel subfamily KQT member 5</fullName>
    </submittedName>
</protein>
<keyword evidence="11" id="KW-1185">Reference proteome</keyword>
<comment type="caution">
    <text evidence="10">The sequence shown here is derived from an EMBL/GenBank/DDBJ whole genome shotgun (WGS) entry which is preliminary data.</text>
</comment>
<keyword evidence="5" id="KW-0406">Ion transport</keyword>
<dbReference type="Gene3D" id="6.10.140.1910">
    <property type="match status" value="1"/>
</dbReference>
<evidence type="ECO:0000313" key="11">
    <source>
        <dbReference type="Proteomes" id="UP000770661"/>
    </source>
</evidence>
<evidence type="ECO:0000256" key="4">
    <source>
        <dbReference type="ARBA" id="ARBA00022958"/>
    </source>
</evidence>
<evidence type="ECO:0000256" key="6">
    <source>
        <dbReference type="ARBA" id="ARBA00023303"/>
    </source>
</evidence>
<keyword evidence="6" id="KW-0407">Ion channel</keyword>
<comment type="subcellular location">
    <subcellularLocation>
        <location evidence="1">Cell membrane</location>
        <topology evidence="1">Multi-pass membrane protein</topology>
    </subcellularLocation>
</comment>
<feature type="compositionally biased region" description="Pro residues" evidence="8">
    <location>
        <begin position="324"/>
        <end position="334"/>
    </location>
</feature>
<feature type="region of interest" description="Disordered" evidence="8">
    <location>
        <begin position="128"/>
        <end position="149"/>
    </location>
</feature>
<keyword evidence="3" id="KW-0472">Membrane</keyword>
<reference evidence="10" key="1">
    <citation type="submission" date="2020-07" db="EMBL/GenBank/DDBJ databases">
        <title>The High-quality genome of the commercially important snow crab, Chionoecetes opilio.</title>
        <authorList>
            <person name="Jeong J.-H."/>
            <person name="Ryu S."/>
        </authorList>
    </citation>
    <scope>NUCLEOTIDE SEQUENCE</scope>
    <source>
        <strain evidence="10">MADBK_172401_WGS</strain>
        <tissue evidence="10">Digestive gland</tissue>
    </source>
</reference>
<name>A0A8J5CK52_CHIOP</name>
<feature type="domain" description="Potassium channel voltage dependent KCNQ C-terminal" evidence="9">
    <location>
        <begin position="182"/>
        <end position="317"/>
    </location>
</feature>
<keyword evidence="4" id="KW-0630">Potassium</keyword>
<feature type="region of interest" description="Disordered" evidence="8">
    <location>
        <begin position="324"/>
        <end position="355"/>
    </location>
</feature>
<evidence type="ECO:0000256" key="3">
    <source>
        <dbReference type="ARBA" id="ARBA00022475"/>
    </source>
</evidence>
<evidence type="ECO:0000256" key="8">
    <source>
        <dbReference type="SAM" id="MobiDB-lite"/>
    </source>
</evidence>
<dbReference type="InterPro" id="IPR013821">
    <property type="entry name" value="K_chnl_volt-dep_KCNQ_C"/>
</dbReference>
<accession>A0A8J5CK52</accession>
<evidence type="ECO:0000256" key="1">
    <source>
        <dbReference type="ARBA" id="ARBA00004651"/>
    </source>
</evidence>
<dbReference type="AlphaFoldDB" id="A0A8J5CK52"/>
<evidence type="ECO:0000256" key="2">
    <source>
        <dbReference type="ARBA" id="ARBA00022448"/>
    </source>
</evidence>
<keyword evidence="3" id="KW-1003">Cell membrane</keyword>
<dbReference type="Pfam" id="PF03520">
    <property type="entry name" value="KCNQ_channel"/>
    <property type="match status" value="1"/>
</dbReference>
<dbReference type="InterPro" id="IPR003937">
    <property type="entry name" value="K_chnl_volt-dep_KCNQ"/>
</dbReference>
<evidence type="ECO:0000256" key="7">
    <source>
        <dbReference type="ARBA" id="ARBA00034430"/>
    </source>
</evidence>
<dbReference type="PANTHER" id="PTHR47735">
    <property type="entry name" value="POTASSIUM VOLTAGE-GATED CHANNEL SUBFAMILY KQT MEMBER 4"/>
    <property type="match status" value="1"/>
</dbReference>
<gene>
    <name evidence="10" type="primary">KCNQ5</name>
    <name evidence="10" type="ORF">GWK47_022519</name>
</gene>
<evidence type="ECO:0000259" key="9">
    <source>
        <dbReference type="Pfam" id="PF03520"/>
    </source>
</evidence>
<evidence type="ECO:0000313" key="10">
    <source>
        <dbReference type="EMBL" id="KAG0710582.1"/>
    </source>
</evidence>
<sequence length="385" mass="42262">MPLSPALSPCTAEEALCDPEGSRGSSLDLQAQRILRDQTAHHPPSQKRSFTLHQKQTHGLQSRVGKPLQFQQVSCGPLDVHLRLAAAAFFTPMVVSETGTPANGTPGEQDPALFPAVITNLLQREFAGSVPCPRQPRSPSRDEDDDQSRVMQLTNQHKAAIRAIRKTSGGHRAVITLTGLYHIIKYFTARRKFKEALKPYDVKDVIEQYSAGHVDLLSRVKTLQGRYRTDATSTATLANSVLAKQEVLNKKTTYNFRVLILYYTLCRLDQILGKQGSKGKDVYESKISLASRIVKVERQVDDIESKLDQLIDLYMEDRKRLLALPPPASTPLPATPTSYAPLPGSPDSCSSGPTTSFNPVVSTSSSYVAPSASLTVSTLEINMVH</sequence>
<feature type="region of interest" description="Disordered" evidence="8">
    <location>
        <begin position="38"/>
        <end position="63"/>
    </location>
</feature>
<evidence type="ECO:0000256" key="5">
    <source>
        <dbReference type="ARBA" id="ARBA00023065"/>
    </source>
</evidence>
<dbReference type="OrthoDB" id="6381553at2759"/>